<accession>A0A4P6JSI0</accession>
<evidence type="ECO:0000313" key="3">
    <source>
        <dbReference type="Proteomes" id="UP000290365"/>
    </source>
</evidence>
<dbReference type="InterPro" id="IPR029016">
    <property type="entry name" value="GAF-like_dom_sf"/>
</dbReference>
<gene>
    <name evidence="2" type="ORF">EPA93_21830</name>
</gene>
<dbReference type="Gene3D" id="3.30.450.40">
    <property type="match status" value="1"/>
</dbReference>
<name>A0A4P6JSI0_KTERU</name>
<dbReference type="AlphaFoldDB" id="A0A4P6JSI0"/>
<reference evidence="2 3" key="1">
    <citation type="submission" date="2019-01" db="EMBL/GenBank/DDBJ databases">
        <title>Ktedonosporobacter rubrisoli SCAWS-G2.</title>
        <authorList>
            <person name="Huang Y."/>
            <person name="Yan B."/>
        </authorList>
    </citation>
    <scope>NUCLEOTIDE SEQUENCE [LARGE SCALE GENOMIC DNA]</scope>
    <source>
        <strain evidence="2 3">SCAWS-G2</strain>
    </source>
</reference>
<dbReference type="SUPFAM" id="SSF55781">
    <property type="entry name" value="GAF domain-like"/>
    <property type="match status" value="1"/>
</dbReference>
<evidence type="ECO:0000259" key="1">
    <source>
        <dbReference type="Pfam" id="PF13185"/>
    </source>
</evidence>
<dbReference type="KEGG" id="kbs:EPA93_21830"/>
<dbReference type="RefSeq" id="WP_129889540.1">
    <property type="nucleotide sequence ID" value="NZ_CP035758.1"/>
</dbReference>
<dbReference type="Pfam" id="PF13185">
    <property type="entry name" value="GAF_2"/>
    <property type="match status" value="1"/>
</dbReference>
<dbReference type="Proteomes" id="UP000290365">
    <property type="component" value="Chromosome"/>
</dbReference>
<dbReference type="OrthoDB" id="145547at2"/>
<evidence type="ECO:0000313" key="2">
    <source>
        <dbReference type="EMBL" id="QBD78487.1"/>
    </source>
</evidence>
<dbReference type="InterPro" id="IPR003018">
    <property type="entry name" value="GAF"/>
</dbReference>
<dbReference type="EMBL" id="CP035758">
    <property type="protein sequence ID" value="QBD78487.1"/>
    <property type="molecule type" value="Genomic_DNA"/>
</dbReference>
<organism evidence="2 3">
    <name type="scientific">Ktedonosporobacter rubrisoli</name>
    <dbReference type="NCBI Taxonomy" id="2509675"/>
    <lineage>
        <taxon>Bacteria</taxon>
        <taxon>Bacillati</taxon>
        <taxon>Chloroflexota</taxon>
        <taxon>Ktedonobacteria</taxon>
        <taxon>Ktedonobacterales</taxon>
        <taxon>Ktedonosporobacteraceae</taxon>
        <taxon>Ktedonosporobacter</taxon>
    </lineage>
</organism>
<feature type="domain" description="GAF" evidence="1">
    <location>
        <begin position="151"/>
        <end position="259"/>
    </location>
</feature>
<proteinExistence type="predicted"/>
<protein>
    <submittedName>
        <fullName evidence="2">GAF domain-containing protein</fullName>
    </submittedName>
</protein>
<keyword evidence="3" id="KW-1185">Reference proteome</keyword>
<sequence>MHKPRTWRELLGASIENTHERERIAQALGVSPVTLVRWAKQESNPRPQNLRHLLNVLPMERETLLELIQKEYHNFSISPPHDARRTAAHEIPSEFYARVFRTYVTVPRVLRFTSLSDLVVQQILEHLDAQRQGLAVMIACCMPPSHGEKVRSLRECLGRGTSPWGQHLEQEAILLGSESLAGYAVTSHRLVMNPDLRDKDSLYPGYKATWEASAVAAPIRRGDKIAGAVLISSAQANYFQADQLTLTQSYADLLGLAFDFNAYYERKSIELWALPPHDIQKPYLTGFRQRILSTMLEATEHRQAMDFAQAEQLVWQQIEQELIQALLSNQ</sequence>